<keyword evidence="15" id="KW-1185">Reference proteome</keyword>
<dbReference type="EC" id="1.5.1.5" evidence="11"/>
<dbReference type="CDD" id="cd01080">
    <property type="entry name" value="NAD_bind_m-THF_DH_Cyclohyd"/>
    <property type="match status" value="1"/>
</dbReference>
<evidence type="ECO:0000256" key="3">
    <source>
        <dbReference type="ARBA" id="ARBA00022605"/>
    </source>
</evidence>
<dbReference type="PANTHER" id="PTHR48099">
    <property type="entry name" value="C-1-TETRAHYDROFOLATE SYNTHASE, CYTOPLASMIC-RELATED"/>
    <property type="match status" value="1"/>
</dbReference>
<keyword evidence="4 11" id="KW-0658">Purine biosynthesis</keyword>
<keyword evidence="2 11" id="KW-0554">One-carbon metabolism</keyword>
<dbReference type="Pfam" id="PF00763">
    <property type="entry name" value="THF_DHG_CYH"/>
    <property type="match status" value="1"/>
</dbReference>
<dbReference type="InterPro" id="IPR020631">
    <property type="entry name" value="THF_DH/CycHdrlase_NAD-bd_dom"/>
</dbReference>
<name>A0ABV9QPV1_9FIRM</name>
<dbReference type="EC" id="3.5.4.9" evidence="11"/>
<feature type="domain" description="Tetrahydrofolate dehydrogenase/cyclohydrolase catalytic" evidence="12">
    <location>
        <begin position="9"/>
        <end position="122"/>
    </location>
</feature>
<evidence type="ECO:0000256" key="11">
    <source>
        <dbReference type="HAMAP-Rule" id="MF_01576"/>
    </source>
</evidence>
<evidence type="ECO:0000256" key="4">
    <source>
        <dbReference type="ARBA" id="ARBA00022755"/>
    </source>
</evidence>
<keyword evidence="9 11" id="KW-0486">Methionine biosynthesis</keyword>
<comment type="subunit">
    <text evidence="11">Homodimer.</text>
</comment>
<keyword evidence="8 11" id="KW-0368">Histidine biosynthesis</keyword>
<dbReference type="HAMAP" id="MF_01576">
    <property type="entry name" value="THF_DHG_CYH"/>
    <property type="match status" value="1"/>
</dbReference>
<dbReference type="Gene3D" id="3.40.50.720">
    <property type="entry name" value="NAD(P)-binding Rossmann-like Domain"/>
    <property type="match status" value="1"/>
</dbReference>
<dbReference type="SUPFAM" id="SSF51735">
    <property type="entry name" value="NAD(P)-binding Rossmann-fold domains"/>
    <property type="match status" value="1"/>
</dbReference>
<dbReference type="PRINTS" id="PR00085">
    <property type="entry name" value="THFDHDRGNASE"/>
</dbReference>
<dbReference type="SUPFAM" id="SSF53223">
    <property type="entry name" value="Aminoacid dehydrogenase-like, N-terminal domain"/>
    <property type="match status" value="1"/>
</dbReference>
<evidence type="ECO:0000256" key="10">
    <source>
        <dbReference type="ARBA" id="ARBA00023268"/>
    </source>
</evidence>
<evidence type="ECO:0000256" key="9">
    <source>
        <dbReference type="ARBA" id="ARBA00023167"/>
    </source>
</evidence>
<evidence type="ECO:0000256" key="7">
    <source>
        <dbReference type="ARBA" id="ARBA00023002"/>
    </source>
</evidence>
<comment type="pathway">
    <text evidence="1 11">One-carbon metabolism; tetrahydrofolate interconversion.</text>
</comment>
<dbReference type="InterPro" id="IPR046346">
    <property type="entry name" value="Aminoacid_DH-like_N_sf"/>
</dbReference>
<evidence type="ECO:0000259" key="12">
    <source>
        <dbReference type="Pfam" id="PF00763"/>
    </source>
</evidence>
<dbReference type="Proteomes" id="UP001595916">
    <property type="component" value="Unassembled WGS sequence"/>
</dbReference>
<comment type="caution">
    <text evidence="11">Lacks conserved residue(s) required for the propagation of feature annotation.</text>
</comment>
<dbReference type="Gene3D" id="3.40.50.10860">
    <property type="entry name" value="Leucine Dehydrogenase, chain A, domain 1"/>
    <property type="match status" value="1"/>
</dbReference>
<reference evidence="15" key="1">
    <citation type="journal article" date="2019" name="Int. J. Syst. Evol. Microbiol.">
        <title>The Global Catalogue of Microorganisms (GCM) 10K type strain sequencing project: providing services to taxonomists for standard genome sequencing and annotation.</title>
        <authorList>
            <consortium name="The Broad Institute Genomics Platform"/>
            <consortium name="The Broad Institute Genome Sequencing Center for Infectious Disease"/>
            <person name="Wu L."/>
            <person name="Ma J."/>
        </authorList>
    </citation>
    <scope>NUCLEOTIDE SEQUENCE [LARGE SCALE GENOMIC DNA]</scope>
    <source>
        <strain evidence="15">CCUG 46385</strain>
    </source>
</reference>
<keyword evidence="6 11" id="KW-0521">NADP</keyword>
<feature type="binding site" evidence="11">
    <location>
        <begin position="167"/>
        <end position="169"/>
    </location>
    <ligand>
        <name>NADP(+)</name>
        <dbReference type="ChEBI" id="CHEBI:58349"/>
    </ligand>
</feature>
<keyword evidence="3 11" id="KW-0028">Amino-acid biosynthesis</keyword>
<keyword evidence="10 11" id="KW-0511">Multifunctional enzyme</keyword>
<dbReference type="InterPro" id="IPR036291">
    <property type="entry name" value="NAD(P)-bd_dom_sf"/>
</dbReference>
<evidence type="ECO:0000313" key="15">
    <source>
        <dbReference type="Proteomes" id="UP001595916"/>
    </source>
</evidence>
<evidence type="ECO:0000256" key="8">
    <source>
        <dbReference type="ARBA" id="ARBA00023102"/>
    </source>
</evidence>
<feature type="binding site" evidence="11">
    <location>
        <position position="233"/>
    </location>
    <ligand>
        <name>NADP(+)</name>
        <dbReference type="ChEBI" id="CHEBI:58349"/>
    </ligand>
</feature>
<dbReference type="Pfam" id="PF02882">
    <property type="entry name" value="THF_DHG_CYH_C"/>
    <property type="match status" value="1"/>
</dbReference>
<evidence type="ECO:0000256" key="1">
    <source>
        <dbReference type="ARBA" id="ARBA00004777"/>
    </source>
</evidence>
<dbReference type="InterPro" id="IPR000672">
    <property type="entry name" value="THF_DH/CycHdrlase"/>
</dbReference>
<keyword evidence="5 11" id="KW-0378">Hydrolase</keyword>
<evidence type="ECO:0000313" key="14">
    <source>
        <dbReference type="EMBL" id="MFC4805711.1"/>
    </source>
</evidence>
<evidence type="ECO:0000259" key="13">
    <source>
        <dbReference type="Pfam" id="PF02882"/>
    </source>
</evidence>
<organism evidence="14 15">
    <name type="scientific">Filifactor villosus</name>
    <dbReference type="NCBI Taxonomy" id="29374"/>
    <lineage>
        <taxon>Bacteria</taxon>
        <taxon>Bacillati</taxon>
        <taxon>Bacillota</taxon>
        <taxon>Clostridia</taxon>
        <taxon>Peptostreptococcales</taxon>
        <taxon>Filifactoraceae</taxon>
        <taxon>Filifactor</taxon>
    </lineage>
</organism>
<proteinExistence type="inferred from homology"/>
<dbReference type="RefSeq" id="WP_379789363.1">
    <property type="nucleotide sequence ID" value="NZ_JBHSHL010000060.1"/>
</dbReference>
<keyword evidence="7 11" id="KW-0560">Oxidoreductase</keyword>
<dbReference type="EMBL" id="JBHSHL010000060">
    <property type="protein sequence ID" value="MFC4805711.1"/>
    <property type="molecule type" value="Genomic_DNA"/>
</dbReference>
<comment type="function">
    <text evidence="11">Catalyzes the oxidation of 5,10-methylenetetrahydrofolate to 5,10-methenyltetrahydrofolate and then the hydrolysis of 5,10-methenyltetrahydrofolate to 10-formyltetrahydrofolate.</text>
</comment>
<comment type="similarity">
    <text evidence="11">Belongs to the tetrahydrofolate dehydrogenase/cyclohydrolase family.</text>
</comment>
<gene>
    <name evidence="11" type="primary">folD</name>
    <name evidence="14" type="ORF">ACFO4R_11715</name>
</gene>
<comment type="caution">
    <text evidence="14">The sequence shown here is derived from an EMBL/GenBank/DDBJ whole genome shotgun (WGS) entry which is preliminary data.</text>
</comment>
<protein>
    <recommendedName>
        <fullName evidence="11">Bifunctional protein FolD</fullName>
    </recommendedName>
    <domain>
        <recommendedName>
            <fullName evidence="11">Methylenetetrahydrofolate dehydrogenase</fullName>
            <ecNumber evidence="11">1.5.1.5</ecNumber>
        </recommendedName>
    </domain>
    <domain>
        <recommendedName>
            <fullName evidence="11">Methenyltetrahydrofolate cyclohydrolase</fullName>
            <ecNumber evidence="11">3.5.4.9</ecNumber>
        </recommendedName>
    </domain>
</protein>
<evidence type="ECO:0000256" key="5">
    <source>
        <dbReference type="ARBA" id="ARBA00022801"/>
    </source>
</evidence>
<comment type="catalytic activity">
    <reaction evidence="11">
        <text>(6R)-5,10-methenyltetrahydrofolate + H2O = (6R)-10-formyltetrahydrofolate + H(+)</text>
        <dbReference type="Rhea" id="RHEA:23700"/>
        <dbReference type="ChEBI" id="CHEBI:15377"/>
        <dbReference type="ChEBI" id="CHEBI:15378"/>
        <dbReference type="ChEBI" id="CHEBI:57455"/>
        <dbReference type="ChEBI" id="CHEBI:195366"/>
        <dbReference type="EC" id="3.5.4.9"/>
    </reaction>
</comment>
<dbReference type="InterPro" id="IPR020630">
    <property type="entry name" value="THF_DH/CycHdrlase_cat_dom"/>
</dbReference>
<evidence type="ECO:0000256" key="6">
    <source>
        <dbReference type="ARBA" id="ARBA00022857"/>
    </source>
</evidence>
<evidence type="ECO:0000256" key="2">
    <source>
        <dbReference type="ARBA" id="ARBA00022563"/>
    </source>
</evidence>
<comment type="catalytic activity">
    <reaction evidence="11">
        <text>(6R)-5,10-methylene-5,6,7,8-tetrahydrofolate + NADP(+) = (6R)-5,10-methenyltetrahydrofolate + NADPH</text>
        <dbReference type="Rhea" id="RHEA:22812"/>
        <dbReference type="ChEBI" id="CHEBI:15636"/>
        <dbReference type="ChEBI" id="CHEBI:57455"/>
        <dbReference type="ChEBI" id="CHEBI:57783"/>
        <dbReference type="ChEBI" id="CHEBI:58349"/>
        <dbReference type="EC" id="1.5.1.5"/>
    </reaction>
</comment>
<dbReference type="PANTHER" id="PTHR48099:SF5">
    <property type="entry name" value="C-1-TETRAHYDROFOLATE SYNTHASE, CYTOPLASMIC"/>
    <property type="match status" value="1"/>
</dbReference>
<accession>A0ABV9QPV1</accession>
<feature type="domain" description="Tetrahydrofolate dehydrogenase/cyclohydrolase NAD(P)-binding" evidence="13">
    <location>
        <begin position="141"/>
        <end position="282"/>
    </location>
</feature>
<sequence>MAFEEKLLLGTVVAKTKTEELSIRTQELKRGGVIPKLCIMRVGERPDDISYERGAVKRMQNIGIEAEVQTFAQSITQDEFLQALEKNNKDESIHGILIFMPLPKQLDVDEIKATILPSKDVDCISPANVAKLLTGEEGLVPCTPMAVIELMKYHDIEMQGKHVVVIGRSMVVGKPLSMLLLRENATVTVCHSKTGGLDRLCRDADLVVCALGKSKFLTSKYVNEKSIVIDVGIHVDEEGNMNGDVNFDDVAPVVAKITPVPRGVGSITTVVLAKQVLESAAKA</sequence>